<feature type="compositionally biased region" description="Polar residues" evidence="1">
    <location>
        <begin position="311"/>
        <end position="325"/>
    </location>
</feature>
<dbReference type="GeneID" id="42002441"/>
<protein>
    <submittedName>
        <fullName evidence="2">Uncharacterized protein</fullName>
    </submittedName>
</protein>
<sequence length="640" mass="71061">MVADAYRRFRITEPLSTQTQTVKTSAPKKPCRPSHFLQLSRTWDMGGRNVREKILEEFLFANSNKTGPQIERDLGNGASLFLTRVTAWLRLTYLLGYDLSLQLRVISVFVGATDAPRFMAEFMEIGGVLTVLEILGLKQVSETDKADAVQVLKNIAQAGRRYKEFICESYGIRAVGECLAKARSQGLSEPTRDVLVLMGTNNPKYSSQVFKLLLSIFTTNSPNPICQQVAGMGLRQLLPSIPSFNPSIVESVLALLKHPNPTVQIEAYDILQELVKRSTLQDTLLSQLVSILKISVDPTGDDHSDDIWTREATTTGPPPQFSNSSDKSEEYAKIVLEASTAVYQQQSYVSKLLGSFAATSDALGVRMVQMQVVSGLLNTIGNVGYPKSQHFATNTLLFLTERHAIVAKTLQDCMGQNFYELLQNKPDTFYRELNKEQVRFLRRNTVKVLFADDDLIDDDEFAPSPSTSDDDEDVQIEGAVAEKRAKKKRSPMFPDTEGQSARSPSIQSITSMEELRMESATAATVVVPAERPLSVIESILGEPLEEEAQTHQTMYIPYGGTHVQNTAGASFAANPFVSSTASQTAEDRFDGEFERFKTTIAQVVKQREEFDSTAEAQLNKIKEKNAALKFVSEEEETRNA</sequence>
<accession>A0A507CG46</accession>
<dbReference type="PANTHER" id="PTHR34258">
    <property type="entry name" value="ARMADILLO-LIKE HELICAL DOMAIN CONTAINING PROTEIN 1"/>
    <property type="match status" value="1"/>
</dbReference>
<feature type="region of interest" description="Disordered" evidence="1">
    <location>
        <begin position="482"/>
        <end position="506"/>
    </location>
</feature>
<comment type="caution">
    <text evidence="2">The sequence shown here is derived from an EMBL/GenBank/DDBJ whole genome shotgun (WGS) entry which is preliminary data.</text>
</comment>
<feature type="compositionally biased region" description="Polar residues" evidence="1">
    <location>
        <begin position="497"/>
        <end position="506"/>
    </location>
</feature>
<dbReference type="InterPro" id="IPR041090">
    <property type="entry name" value="DUF5578"/>
</dbReference>
<dbReference type="PANTHER" id="PTHR34258:SF1">
    <property type="entry name" value="ARMADILLO-LIKE HELICAL DOMAIN CONTAINING PROTEIN 1"/>
    <property type="match status" value="1"/>
</dbReference>
<feature type="region of interest" description="Disordered" evidence="1">
    <location>
        <begin position="299"/>
        <end position="326"/>
    </location>
</feature>
<proteinExistence type="predicted"/>
<dbReference type="InterPro" id="IPR011989">
    <property type="entry name" value="ARM-like"/>
</dbReference>
<dbReference type="EMBL" id="QEAO01000004">
    <property type="protein sequence ID" value="TPX36565.1"/>
    <property type="molecule type" value="Genomic_DNA"/>
</dbReference>
<dbReference type="AlphaFoldDB" id="A0A507CG46"/>
<evidence type="ECO:0000256" key="1">
    <source>
        <dbReference type="SAM" id="MobiDB-lite"/>
    </source>
</evidence>
<dbReference type="SUPFAM" id="SSF48371">
    <property type="entry name" value="ARM repeat"/>
    <property type="match status" value="1"/>
</dbReference>
<dbReference type="OrthoDB" id="278163at2759"/>
<dbReference type="Proteomes" id="UP000319731">
    <property type="component" value="Unassembled WGS sequence"/>
</dbReference>
<organism evidence="2 3">
    <name type="scientific">Synchytrium microbalum</name>
    <dbReference type="NCBI Taxonomy" id="1806994"/>
    <lineage>
        <taxon>Eukaryota</taxon>
        <taxon>Fungi</taxon>
        <taxon>Fungi incertae sedis</taxon>
        <taxon>Chytridiomycota</taxon>
        <taxon>Chytridiomycota incertae sedis</taxon>
        <taxon>Chytridiomycetes</taxon>
        <taxon>Synchytriales</taxon>
        <taxon>Synchytriaceae</taxon>
        <taxon>Synchytrium</taxon>
    </lineage>
</organism>
<gene>
    <name evidence="2" type="ORF">SmJEL517_g01216</name>
</gene>
<dbReference type="Gene3D" id="1.25.10.10">
    <property type="entry name" value="Leucine-rich Repeat Variant"/>
    <property type="match status" value="1"/>
</dbReference>
<keyword evidence="3" id="KW-1185">Reference proteome</keyword>
<evidence type="ECO:0000313" key="2">
    <source>
        <dbReference type="EMBL" id="TPX36565.1"/>
    </source>
</evidence>
<evidence type="ECO:0000313" key="3">
    <source>
        <dbReference type="Proteomes" id="UP000319731"/>
    </source>
</evidence>
<name>A0A507CG46_9FUNG</name>
<feature type="compositionally biased region" description="Basic and acidic residues" evidence="1">
    <location>
        <begin position="300"/>
        <end position="309"/>
    </location>
</feature>
<dbReference type="InterPro" id="IPR016024">
    <property type="entry name" value="ARM-type_fold"/>
</dbReference>
<dbReference type="STRING" id="1806994.A0A507CG46"/>
<dbReference type="Pfam" id="PF17741">
    <property type="entry name" value="DUF5578"/>
    <property type="match status" value="1"/>
</dbReference>
<dbReference type="RefSeq" id="XP_031026779.1">
    <property type="nucleotide sequence ID" value="XM_031167144.1"/>
</dbReference>
<reference evidence="2 3" key="1">
    <citation type="journal article" date="2019" name="Sci. Rep.">
        <title>Comparative genomics of chytrid fungi reveal insights into the obligate biotrophic and pathogenic lifestyle of Synchytrium endobioticum.</title>
        <authorList>
            <person name="van de Vossenberg B.T.L.H."/>
            <person name="Warris S."/>
            <person name="Nguyen H.D.T."/>
            <person name="van Gent-Pelzer M.P.E."/>
            <person name="Joly D.L."/>
            <person name="van de Geest H.C."/>
            <person name="Bonants P.J.M."/>
            <person name="Smith D.S."/>
            <person name="Levesque C.A."/>
            <person name="van der Lee T.A.J."/>
        </authorList>
    </citation>
    <scope>NUCLEOTIDE SEQUENCE [LARGE SCALE GENOMIC DNA]</scope>
    <source>
        <strain evidence="2 3">JEL517</strain>
    </source>
</reference>